<sequence length="147" mass="16741">MTEEQRPFDPRTDKEVLASKLRLLLEVIHDKDTPSYTFEQVQAGLAEQNVSLTRTRWHRLLAGSPDNRWDPELLKALAYFFDVDENYLLQRSGPIPDRVEAELKLIEAYRVSEVEHFAARALGDVSVDALKAITEALKAFRPTDTSG</sequence>
<dbReference type="EMBL" id="JBIYEW010000001">
    <property type="protein sequence ID" value="MFK4637150.1"/>
    <property type="molecule type" value="Genomic_DNA"/>
</dbReference>
<name>A0ABW8N2D8_9MICC</name>
<comment type="caution">
    <text evidence="1">The sequence shown here is derived from an EMBL/GenBank/DDBJ whole genome shotgun (WGS) entry which is preliminary data.</text>
</comment>
<gene>
    <name evidence="1" type="ORF">ABIA52_000039</name>
</gene>
<protein>
    <recommendedName>
        <fullName evidence="3">XRE family transcriptional regulator</fullName>
    </recommendedName>
</protein>
<evidence type="ECO:0000313" key="2">
    <source>
        <dbReference type="Proteomes" id="UP001620520"/>
    </source>
</evidence>
<dbReference type="Proteomes" id="UP001620520">
    <property type="component" value="Unassembled WGS sequence"/>
</dbReference>
<evidence type="ECO:0000313" key="1">
    <source>
        <dbReference type="EMBL" id="MFK4637150.1"/>
    </source>
</evidence>
<proteinExistence type="predicted"/>
<dbReference type="Gene3D" id="1.10.260.40">
    <property type="entry name" value="lambda repressor-like DNA-binding domains"/>
    <property type="match status" value="1"/>
</dbReference>
<evidence type="ECO:0008006" key="3">
    <source>
        <dbReference type="Google" id="ProtNLM"/>
    </source>
</evidence>
<keyword evidence="2" id="KW-1185">Reference proteome</keyword>
<dbReference type="RefSeq" id="WP_404593141.1">
    <property type="nucleotide sequence ID" value="NZ_JBIYEW010000001.1"/>
</dbReference>
<dbReference type="InterPro" id="IPR010982">
    <property type="entry name" value="Lambda_DNA-bd_dom_sf"/>
</dbReference>
<accession>A0ABW8N2D8</accession>
<organism evidence="1 2">
    <name type="scientific">Paenarthrobacter histidinolovorans</name>
    <dbReference type="NCBI Taxonomy" id="43664"/>
    <lineage>
        <taxon>Bacteria</taxon>
        <taxon>Bacillati</taxon>
        <taxon>Actinomycetota</taxon>
        <taxon>Actinomycetes</taxon>
        <taxon>Micrococcales</taxon>
        <taxon>Micrococcaceae</taxon>
        <taxon>Paenarthrobacter</taxon>
    </lineage>
</organism>
<reference evidence="1 2" key="1">
    <citation type="submission" date="2024-10" db="EMBL/GenBank/DDBJ databases">
        <title>Novel secondary metabolite-producing bacteria for plant disease control.</title>
        <authorList>
            <person name="Chevrette M."/>
        </authorList>
    </citation>
    <scope>NUCLEOTIDE SEQUENCE [LARGE SCALE GENOMIC DNA]</scope>
    <source>
        <strain evidence="1 2">J30 TE3557</strain>
    </source>
</reference>